<dbReference type="GO" id="GO:0031124">
    <property type="term" value="P:mRNA 3'-end processing"/>
    <property type="evidence" value="ECO:0007669"/>
    <property type="project" value="EnsemblFungi"/>
</dbReference>
<dbReference type="GO" id="GO:0006446">
    <property type="term" value="P:regulation of translational initiation"/>
    <property type="evidence" value="ECO:0007669"/>
    <property type="project" value="EnsemblFungi"/>
</dbReference>
<evidence type="ECO:0000256" key="12">
    <source>
        <dbReference type="RuleBase" id="RU362004"/>
    </source>
</evidence>
<keyword evidence="8" id="KW-0810">Translation regulation</keyword>
<feature type="region of interest" description="Disordered" evidence="13">
    <location>
        <begin position="1"/>
        <end position="42"/>
    </location>
</feature>
<dbReference type="GO" id="GO:0051028">
    <property type="term" value="P:mRNA transport"/>
    <property type="evidence" value="ECO:0007669"/>
    <property type="project" value="UniProtKB-KW"/>
</dbReference>
<dbReference type="Gene3D" id="1.10.1900.10">
    <property type="entry name" value="c-terminal domain of poly(a) binding protein"/>
    <property type="match status" value="1"/>
</dbReference>
<proteinExistence type="inferred from homology"/>
<evidence type="ECO:0000313" key="17">
    <source>
        <dbReference type="Proteomes" id="UP000094455"/>
    </source>
</evidence>
<keyword evidence="6" id="KW-0677">Repeat</keyword>
<feature type="compositionally biased region" description="Low complexity" evidence="13">
    <location>
        <begin position="18"/>
        <end position="38"/>
    </location>
</feature>
<dbReference type="GO" id="GO:0008428">
    <property type="term" value="F:ribonuclease inhibitor activity"/>
    <property type="evidence" value="ECO:0007669"/>
    <property type="project" value="EnsemblFungi"/>
</dbReference>
<dbReference type="InterPro" id="IPR012677">
    <property type="entry name" value="Nucleotide-bd_a/b_plait_sf"/>
</dbReference>
<dbReference type="Pfam" id="PF00076">
    <property type="entry name" value="RRM_1"/>
    <property type="match status" value="4"/>
</dbReference>
<dbReference type="InterPro" id="IPR045305">
    <property type="entry name" value="RRM2_I_PABPs"/>
</dbReference>
<evidence type="ECO:0000313" key="16">
    <source>
        <dbReference type="EMBL" id="ODQ46535.1"/>
    </source>
</evidence>
<dbReference type="SMART" id="SM00517">
    <property type="entry name" value="PolyA"/>
    <property type="match status" value="1"/>
</dbReference>
<evidence type="ECO:0000256" key="8">
    <source>
        <dbReference type="ARBA" id="ARBA00022845"/>
    </source>
</evidence>
<evidence type="ECO:0000256" key="6">
    <source>
        <dbReference type="ARBA" id="ARBA00022737"/>
    </source>
</evidence>
<evidence type="ECO:0000256" key="7">
    <source>
        <dbReference type="ARBA" id="ARBA00022816"/>
    </source>
</evidence>
<dbReference type="CDD" id="cd12378">
    <property type="entry name" value="RRM1_I_PABPs"/>
    <property type="match status" value="1"/>
</dbReference>
<dbReference type="Gene3D" id="3.30.70.330">
    <property type="match status" value="4"/>
</dbReference>
<dbReference type="PROSITE" id="PS51309">
    <property type="entry name" value="PABC"/>
    <property type="match status" value="1"/>
</dbReference>
<gene>
    <name evidence="16" type="ORF">PICMEDRAFT_16402</name>
</gene>
<evidence type="ECO:0000256" key="9">
    <source>
        <dbReference type="ARBA" id="ARBA00022884"/>
    </source>
</evidence>
<dbReference type="Proteomes" id="UP000094455">
    <property type="component" value="Unassembled WGS sequence"/>
</dbReference>
<dbReference type="GO" id="GO:0140693">
    <property type="term" value="F:molecular condensate scaffold activity"/>
    <property type="evidence" value="ECO:0007669"/>
    <property type="project" value="EnsemblFungi"/>
</dbReference>
<dbReference type="GO" id="GO:1990841">
    <property type="term" value="F:promoter-specific chromatin binding"/>
    <property type="evidence" value="ECO:0007669"/>
    <property type="project" value="EnsemblFungi"/>
</dbReference>
<dbReference type="NCBIfam" id="TIGR01628">
    <property type="entry name" value="PABP-1234"/>
    <property type="match status" value="1"/>
</dbReference>
<dbReference type="GO" id="GO:0060211">
    <property type="term" value="P:regulation of nuclear-transcribed mRNA poly(A) tail shortening"/>
    <property type="evidence" value="ECO:0007669"/>
    <property type="project" value="EnsemblFungi"/>
</dbReference>
<keyword evidence="7" id="KW-0509">mRNA transport</keyword>
<dbReference type="PANTHER" id="PTHR24012">
    <property type="entry name" value="RNA BINDING PROTEIN"/>
    <property type="match status" value="1"/>
</dbReference>
<comment type="subcellular location">
    <subcellularLocation>
        <location evidence="1 12">Cytoplasm</location>
    </subcellularLocation>
</comment>
<dbReference type="AlphaFoldDB" id="A0A1E3NK56"/>
<organism evidence="16 17">
    <name type="scientific">Pichia membranifaciens NRRL Y-2026</name>
    <dbReference type="NCBI Taxonomy" id="763406"/>
    <lineage>
        <taxon>Eukaryota</taxon>
        <taxon>Fungi</taxon>
        <taxon>Dikarya</taxon>
        <taxon>Ascomycota</taxon>
        <taxon>Saccharomycotina</taxon>
        <taxon>Pichiomycetes</taxon>
        <taxon>Pichiales</taxon>
        <taxon>Pichiaceae</taxon>
        <taxon>Pichia</taxon>
    </lineage>
</organism>
<protein>
    <recommendedName>
        <fullName evidence="12">Polyadenylate-binding protein</fullName>
        <shortName evidence="12">PABP</shortName>
    </recommendedName>
</protein>
<keyword evidence="3" id="KW-0813">Transport</keyword>
<dbReference type="InterPro" id="IPR003954">
    <property type="entry name" value="RRM_euk-type"/>
</dbReference>
<dbReference type="SUPFAM" id="SSF54928">
    <property type="entry name" value="RNA-binding domain, RBD"/>
    <property type="match status" value="2"/>
</dbReference>
<dbReference type="EMBL" id="KV454003">
    <property type="protein sequence ID" value="ODQ46535.1"/>
    <property type="molecule type" value="Genomic_DNA"/>
</dbReference>
<dbReference type="FunFam" id="3.30.70.330:FF:000648">
    <property type="entry name" value="Polyadenylate-binding protein"/>
    <property type="match status" value="1"/>
</dbReference>
<feature type="domain" description="RRM" evidence="14">
    <location>
        <begin position="329"/>
        <end position="406"/>
    </location>
</feature>
<dbReference type="SMART" id="SM00361">
    <property type="entry name" value="RRM_1"/>
    <property type="match status" value="4"/>
</dbReference>
<dbReference type="Pfam" id="PF00658">
    <property type="entry name" value="MLLE"/>
    <property type="match status" value="1"/>
</dbReference>
<dbReference type="PROSITE" id="PS50102">
    <property type="entry name" value="RRM"/>
    <property type="match status" value="4"/>
</dbReference>
<comment type="similarity">
    <text evidence="2 12">Belongs to the polyadenylate-binding protein type-1 family.</text>
</comment>
<evidence type="ECO:0000256" key="2">
    <source>
        <dbReference type="ARBA" id="ARBA00008557"/>
    </source>
</evidence>
<accession>A0A1E3NK56</accession>
<dbReference type="GeneID" id="30177878"/>
<evidence type="ECO:0000259" key="14">
    <source>
        <dbReference type="PROSITE" id="PS50102"/>
    </source>
</evidence>
<dbReference type="InterPro" id="IPR034364">
    <property type="entry name" value="PABP_RRM1"/>
</dbReference>
<dbReference type="InterPro" id="IPR035979">
    <property type="entry name" value="RBD_domain_sf"/>
</dbReference>
<dbReference type="GO" id="GO:0071014">
    <property type="term" value="C:post-mRNA release spliceosomal complex"/>
    <property type="evidence" value="ECO:0007669"/>
    <property type="project" value="EnsemblFungi"/>
</dbReference>
<keyword evidence="5" id="KW-0507">mRNA processing</keyword>
<keyword evidence="4 12" id="KW-0963">Cytoplasm</keyword>
<dbReference type="CDD" id="cd12380">
    <property type="entry name" value="RRM3_I_PABPs"/>
    <property type="match status" value="1"/>
</dbReference>
<dbReference type="STRING" id="763406.A0A1E3NK56"/>
<dbReference type="InterPro" id="IPR000504">
    <property type="entry name" value="RRM_dom"/>
</dbReference>
<feature type="domain" description="PABC" evidence="15">
    <location>
        <begin position="533"/>
        <end position="614"/>
    </location>
</feature>
<evidence type="ECO:0000256" key="3">
    <source>
        <dbReference type="ARBA" id="ARBA00022448"/>
    </source>
</evidence>
<dbReference type="InterPro" id="IPR006515">
    <property type="entry name" value="PABP_1234"/>
</dbReference>
<dbReference type="RefSeq" id="XP_019017648.1">
    <property type="nucleotide sequence ID" value="XM_019161191.1"/>
</dbReference>
<sequence>MSSPDVNQLADSVEKLSVTENTESTPVTTTEESPAPESQQNEVLSSLYVGELDPSVSESELYELFSAIGPVSSIRVCRDAVSKQSLGYAYVNYQNRGDGEKAMEELNYAEIKGRPCRIMWSQRDPAARKNGAGNIFIKNLHPDIDNKTLHDTFSSFGNILSCKIAVDQNGNSKGFGFVHYDNADSAREAIESVNGMLLNDLEVYVGPHILKKDRESKWQELVENFTNIYVKNFSTEWTKEDLEKLFTPFGTITSLYLATDENGNSRGFAFINYENHQDAFKAVESLNNTDYDGKLLFVGRAQKKRERVEQLKQQHEAVKQEKMSKYQGVNLFVKNLDDSIDDEKLREEFAPYGNITSVIVMKDDAGKSKGFGFVCYSTPEEATKAINEMHQRLVESKPLYVALAQRKDVRRNQLSQQIQARNQMRMQQAAVQGGMGQFVAPVFYNQNFMPQVPAGIRGGAFPGGPNPMMMQQGGARPGQGMPNFNVGANGQPVPVYVQPVFNDYPQGRMQQQQRYYQNRPNQLPQQQPRKQGKDDNLAQIISQLPSDQQKNVLGNEIYQKIVDTNKVEDPNAIGKITGMLLSMENTQILASLENDDLFNSQLNEAINAYQSYKNEESSVPAESSEAPAESN</sequence>
<dbReference type="GO" id="GO:0005840">
    <property type="term" value="C:ribosome"/>
    <property type="evidence" value="ECO:0007669"/>
    <property type="project" value="EnsemblFungi"/>
</dbReference>
<evidence type="ECO:0000256" key="11">
    <source>
        <dbReference type="PROSITE-ProRule" id="PRU00176"/>
    </source>
</evidence>
<feature type="domain" description="RRM" evidence="14">
    <location>
        <begin position="133"/>
        <end position="205"/>
    </location>
</feature>
<dbReference type="SUPFAM" id="SSF63570">
    <property type="entry name" value="PABC (PABP) domain"/>
    <property type="match status" value="1"/>
</dbReference>
<keyword evidence="17" id="KW-1185">Reference proteome</keyword>
<evidence type="ECO:0000256" key="4">
    <source>
        <dbReference type="ARBA" id="ARBA00022490"/>
    </source>
</evidence>
<dbReference type="CDD" id="cd12379">
    <property type="entry name" value="RRM2_I_PABPs"/>
    <property type="match status" value="1"/>
</dbReference>
<evidence type="ECO:0000259" key="15">
    <source>
        <dbReference type="PROSITE" id="PS51309"/>
    </source>
</evidence>
<dbReference type="GO" id="GO:0010494">
    <property type="term" value="C:cytoplasmic stress granule"/>
    <property type="evidence" value="ECO:0007669"/>
    <property type="project" value="EnsemblFungi"/>
</dbReference>
<keyword evidence="9 11" id="KW-0694">RNA-binding</keyword>
<comment type="function">
    <text evidence="10">Binds the poly(A) tail of mRNA. Appears to be an important mediator of the multiple roles of the poly(A) tail in mRNA biogenesis, stability and translation. In the nucleus, involved in both mRNA cleavage and polyadenylation. Is also required for efficient mRNA export to the cytoplasm. Acts in concert with a poly(A)-specific nuclease (PAN) to affect poly(A) tail shortening, which may occur concomitantly with either nucleocytoplasmic mRNA transport or translational initiation. In the cytoplasm, stimulates translation initiation and regulates mRNA decay through translation termination-coupled poly(A) shortening, probably mediated by PAN.</text>
</comment>
<dbReference type="GO" id="GO:0008143">
    <property type="term" value="F:poly(A) binding"/>
    <property type="evidence" value="ECO:0007669"/>
    <property type="project" value="EnsemblFungi"/>
</dbReference>
<feature type="compositionally biased region" description="Polar residues" evidence="13">
    <location>
        <begin position="1"/>
        <end position="10"/>
    </location>
</feature>
<dbReference type="InterPro" id="IPR036053">
    <property type="entry name" value="PABP-dom"/>
</dbReference>
<dbReference type="GO" id="GO:0000289">
    <property type="term" value="P:nuclear-transcribed mRNA poly(A) tail shortening"/>
    <property type="evidence" value="ECO:0007669"/>
    <property type="project" value="EnsemblFungi"/>
</dbReference>
<dbReference type="FunFam" id="3.30.70.330:FF:000441">
    <property type="entry name" value="Polyadenylate-binding protein"/>
    <property type="match status" value="1"/>
</dbReference>
<reference evidence="16 17" key="1">
    <citation type="journal article" date="2016" name="Proc. Natl. Acad. Sci. U.S.A.">
        <title>Comparative genomics of biotechnologically important yeasts.</title>
        <authorList>
            <person name="Riley R."/>
            <person name="Haridas S."/>
            <person name="Wolfe K.H."/>
            <person name="Lopes M.R."/>
            <person name="Hittinger C.T."/>
            <person name="Goeker M."/>
            <person name="Salamov A.A."/>
            <person name="Wisecaver J.H."/>
            <person name="Long T.M."/>
            <person name="Calvey C.H."/>
            <person name="Aerts A.L."/>
            <person name="Barry K.W."/>
            <person name="Choi C."/>
            <person name="Clum A."/>
            <person name="Coughlan A.Y."/>
            <person name="Deshpande S."/>
            <person name="Douglass A.P."/>
            <person name="Hanson S.J."/>
            <person name="Klenk H.-P."/>
            <person name="LaButti K.M."/>
            <person name="Lapidus A."/>
            <person name="Lindquist E.A."/>
            <person name="Lipzen A.M."/>
            <person name="Meier-Kolthoff J.P."/>
            <person name="Ohm R.A."/>
            <person name="Otillar R.P."/>
            <person name="Pangilinan J.L."/>
            <person name="Peng Y."/>
            <person name="Rokas A."/>
            <person name="Rosa C.A."/>
            <person name="Scheuner C."/>
            <person name="Sibirny A.A."/>
            <person name="Slot J.C."/>
            <person name="Stielow J.B."/>
            <person name="Sun H."/>
            <person name="Kurtzman C.P."/>
            <person name="Blackwell M."/>
            <person name="Grigoriev I.V."/>
            <person name="Jeffries T.W."/>
        </authorList>
    </citation>
    <scope>NUCLEOTIDE SEQUENCE [LARGE SCALE GENOMIC DNA]</scope>
    <source>
        <strain evidence="16 17">NRRL Y-2026</strain>
    </source>
</reference>
<dbReference type="CDD" id="cd12381">
    <property type="entry name" value="RRM4_I_PABPs"/>
    <property type="match status" value="1"/>
</dbReference>
<feature type="domain" description="RRM" evidence="14">
    <location>
        <begin position="226"/>
        <end position="303"/>
    </location>
</feature>
<feature type="domain" description="RRM" evidence="14">
    <location>
        <begin position="45"/>
        <end position="123"/>
    </location>
</feature>
<evidence type="ECO:0000256" key="13">
    <source>
        <dbReference type="SAM" id="MobiDB-lite"/>
    </source>
</evidence>
<dbReference type="SMART" id="SM00360">
    <property type="entry name" value="RRM"/>
    <property type="match status" value="4"/>
</dbReference>
<evidence type="ECO:0000256" key="5">
    <source>
        <dbReference type="ARBA" id="ARBA00022664"/>
    </source>
</evidence>
<dbReference type="FunFam" id="3.30.70.330:FF:000003">
    <property type="entry name" value="Polyadenylate-binding protein"/>
    <property type="match status" value="1"/>
</dbReference>
<evidence type="ECO:0000256" key="1">
    <source>
        <dbReference type="ARBA" id="ARBA00004496"/>
    </source>
</evidence>
<evidence type="ECO:0000256" key="10">
    <source>
        <dbReference type="ARBA" id="ARBA00024761"/>
    </source>
</evidence>
<name>A0A1E3NK56_9ASCO</name>
<dbReference type="OrthoDB" id="19742at2759"/>
<dbReference type="InterPro" id="IPR002004">
    <property type="entry name" value="PABP_HYD_C"/>
</dbReference>